<evidence type="ECO:0000313" key="3">
    <source>
        <dbReference type="EMBL" id="CAK9152136.1"/>
    </source>
</evidence>
<proteinExistence type="predicted"/>
<evidence type="ECO:0000256" key="1">
    <source>
        <dbReference type="SAM" id="MobiDB-lite"/>
    </source>
</evidence>
<keyword evidence="4" id="KW-1185">Reference proteome</keyword>
<organism evidence="3 4">
    <name type="scientific">Ilex paraguariensis</name>
    <name type="common">yerba mate</name>
    <dbReference type="NCBI Taxonomy" id="185542"/>
    <lineage>
        <taxon>Eukaryota</taxon>
        <taxon>Viridiplantae</taxon>
        <taxon>Streptophyta</taxon>
        <taxon>Embryophyta</taxon>
        <taxon>Tracheophyta</taxon>
        <taxon>Spermatophyta</taxon>
        <taxon>Magnoliopsida</taxon>
        <taxon>eudicotyledons</taxon>
        <taxon>Gunneridae</taxon>
        <taxon>Pentapetalae</taxon>
        <taxon>asterids</taxon>
        <taxon>campanulids</taxon>
        <taxon>Aquifoliales</taxon>
        <taxon>Aquifoliaceae</taxon>
        <taxon>Ilex</taxon>
    </lineage>
</organism>
<dbReference type="Proteomes" id="UP001642360">
    <property type="component" value="Unassembled WGS sequence"/>
</dbReference>
<gene>
    <name evidence="3" type="ORF">ILEXP_LOCUS20335</name>
</gene>
<keyword evidence="2" id="KW-0732">Signal</keyword>
<reference evidence="3 4" key="1">
    <citation type="submission" date="2024-02" db="EMBL/GenBank/DDBJ databases">
        <authorList>
            <person name="Vignale AGUSTIN F."/>
            <person name="Sosa J E."/>
            <person name="Modenutti C."/>
        </authorList>
    </citation>
    <scope>NUCLEOTIDE SEQUENCE [LARGE SCALE GENOMIC DNA]</scope>
</reference>
<feature type="compositionally biased region" description="Low complexity" evidence="1">
    <location>
        <begin position="54"/>
        <end position="76"/>
    </location>
</feature>
<dbReference type="EMBL" id="CAUOFW020002217">
    <property type="protein sequence ID" value="CAK9152136.1"/>
    <property type="molecule type" value="Genomic_DNA"/>
</dbReference>
<evidence type="ECO:0000256" key="2">
    <source>
        <dbReference type="SAM" id="SignalP"/>
    </source>
</evidence>
<feature type="compositionally biased region" description="Polar residues" evidence="1">
    <location>
        <begin position="28"/>
        <end position="42"/>
    </location>
</feature>
<comment type="caution">
    <text evidence="3">The sequence shown here is derived from an EMBL/GenBank/DDBJ whole genome shotgun (WGS) entry which is preliminary data.</text>
</comment>
<evidence type="ECO:0000313" key="4">
    <source>
        <dbReference type="Proteomes" id="UP001642360"/>
    </source>
</evidence>
<accession>A0ABC8S4I1</accession>
<feature type="region of interest" description="Disordered" evidence="1">
    <location>
        <begin position="28"/>
        <end position="79"/>
    </location>
</feature>
<feature type="chain" id="PRO_5044833937" evidence="2">
    <location>
        <begin position="26"/>
        <end position="109"/>
    </location>
</feature>
<protein>
    <submittedName>
        <fullName evidence="3">Uncharacterized protein</fullName>
    </submittedName>
</protein>
<feature type="signal peptide" evidence="2">
    <location>
        <begin position="1"/>
        <end position="25"/>
    </location>
</feature>
<name>A0ABC8S4I1_9AQUA</name>
<sequence>MTTKAPSSTTLFLVLGLLFFVIARGQAPSTNPTSAPMASPTGSNYSPPTPSSAPPHASTSNNSTPPPASTSNNFTPPASPGSVLPLLMPSFAQPPLFSLFTVYLTRLLS</sequence>
<dbReference type="AlphaFoldDB" id="A0ABC8S4I1"/>